<keyword evidence="2" id="KW-1185">Reference proteome</keyword>
<protein>
    <submittedName>
        <fullName evidence="1">Uncharacterized beta-barrel protein YwiB (DUF1934 family)</fullName>
    </submittedName>
</protein>
<dbReference type="RefSeq" id="WP_108022259.1">
    <property type="nucleotide sequence ID" value="NZ_QBKR01000005.1"/>
</dbReference>
<dbReference type="AlphaFoldDB" id="A0A2T6C2J0"/>
<evidence type="ECO:0000313" key="2">
    <source>
        <dbReference type="Proteomes" id="UP000244240"/>
    </source>
</evidence>
<dbReference type="Proteomes" id="UP000244240">
    <property type="component" value="Unassembled WGS sequence"/>
</dbReference>
<dbReference type="Gene3D" id="2.40.128.20">
    <property type="match status" value="1"/>
</dbReference>
<sequence length="143" mass="16505">MKRIQLSVESFIDPEDGGDQEEIKQQMEGRWEKRNHHWVLKYTENPGTPDEVKTTVKAGSDDVTVIRQGMVSYRQRYVPGKTTYCVVDTPGGTTEMEVRTLSYHRQFSDDSGRIQFSFRLFMGGDAMGRYQLTIEWTEVGEIT</sequence>
<evidence type="ECO:0000313" key="1">
    <source>
        <dbReference type="EMBL" id="PTX62457.1"/>
    </source>
</evidence>
<comment type="caution">
    <text evidence="1">The sequence shown here is derived from an EMBL/GenBank/DDBJ whole genome shotgun (WGS) entry which is preliminary data.</text>
</comment>
<dbReference type="EMBL" id="QBKR01000005">
    <property type="protein sequence ID" value="PTX62457.1"/>
    <property type="molecule type" value="Genomic_DNA"/>
</dbReference>
<gene>
    <name evidence="1" type="ORF">C8P63_10552</name>
</gene>
<organism evidence="1 2">
    <name type="scientific">Melghirimyces profundicolus</name>
    <dbReference type="NCBI Taxonomy" id="1242148"/>
    <lineage>
        <taxon>Bacteria</taxon>
        <taxon>Bacillati</taxon>
        <taxon>Bacillota</taxon>
        <taxon>Bacilli</taxon>
        <taxon>Bacillales</taxon>
        <taxon>Thermoactinomycetaceae</taxon>
        <taxon>Melghirimyces</taxon>
    </lineage>
</organism>
<proteinExistence type="predicted"/>
<name>A0A2T6C2J0_9BACL</name>
<dbReference type="OrthoDB" id="2352933at2"/>
<dbReference type="Pfam" id="PF09148">
    <property type="entry name" value="DUF1934"/>
    <property type="match status" value="1"/>
</dbReference>
<dbReference type="SUPFAM" id="SSF50814">
    <property type="entry name" value="Lipocalins"/>
    <property type="match status" value="1"/>
</dbReference>
<dbReference type="InterPro" id="IPR015231">
    <property type="entry name" value="DUF1934"/>
</dbReference>
<dbReference type="InterPro" id="IPR012674">
    <property type="entry name" value="Calycin"/>
</dbReference>
<accession>A0A2T6C2J0</accession>
<reference evidence="1 2" key="1">
    <citation type="submission" date="2018-04" db="EMBL/GenBank/DDBJ databases">
        <title>Genomic Encyclopedia of Archaeal and Bacterial Type Strains, Phase II (KMG-II): from individual species to whole genera.</title>
        <authorList>
            <person name="Goeker M."/>
        </authorList>
    </citation>
    <scope>NUCLEOTIDE SEQUENCE [LARGE SCALE GENOMIC DNA]</scope>
    <source>
        <strain evidence="1 2">DSM 45787</strain>
    </source>
</reference>